<gene>
    <name evidence="1" type="ORF">KR51_00011930</name>
</gene>
<dbReference type="AlphaFoldDB" id="U5DR08"/>
<dbReference type="RefSeq" id="WP_022605638.1">
    <property type="nucleotide sequence ID" value="NZ_ASSJ01000031.1"/>
</dbReference>
<reference evidence="1 2" key="1">
    <citation type="submission" date="2013-05" db="EMBL/GenBank/DDBJ databases">
        <title>Draft genome sequence of Rubidibacter lacunae KORDI 51-2.</title>
        <authorList>
            <person name="Choi D.H."/>
            <person name="Noh J.H."/>
            <person name="Kwon K.-K."/>
            <person name="Lee J.-H."/>
            <person name="Ryu J.-Y."/>
        </authorList>
    </citation>
    <scope>NUCLEOTIDE SEQUENCE [LARGE SCALE GENOMIC DNA]</scope>
    <source>
        <strain evidence="1 2">KORDI 51-2</strain>
    </source>
</reference>
<evidence type="ECO:0000313" key="1">
    <source>
        <dbReference type="EMBL" id="ERN42105.1"/>
    </source>
</evidence>
<name>U5DR08_9CHRO</name>
<keyword evidence="2" id="KW-1185">Reference proteome</keyword>
<dbReference type="EMBL" id="ASSJ01000031">
    <property type="protein sequence ID" value="ERN42105.1"/>
    <property type="molecule type" value="Genomic_DNA"/>
</dbReference>
<sequence length="52" mass="5670">MSWPEFLLMTLFNAAACILLPRVITIDWARLLGQWAGSALPDADDVPTAPAE</sequence>
<dbReference type="InParanoid" id="U5DR08"/>
<accession>U5DR08</accession>
<evidence type="ECO:0000313" key="2">
    <source>
        <dbReference type="Proteomes" id="UP000016960"/>
    </source>
</evidence>
<comment type="caution">
    <text evidence="1">The sequence shown here is derived from an EMBL/GenBank/DDBJ whole genome shotgun (WGS) entry which is preliminary data.</text>
</comment>
<proteinExistence type="predicted"/>
<organism evidence="1 2">
    <name type="scientific">Rubidibacter lacunae KORDI 51-2</name>
    <dbReference type="NCBI Taxonomy" id="582515"/>
    <lineage>
        <taxon>Bacteria</taxon>
        <taxon>Bacillati</taxon>
        <taxon>Cyanobacteriota</taxon>
        <taxon>Cyanophyceae</taxon>
        <taxon>Oscillatoriophycideae</taxon>
        <taxon>Chroococcales</taxon>
        <taxon>Aphanothecaceae</taxon>
        <taxon>Rubidibacter</taxon>
    </lineage>
</organism>
<protein>
    <submittedName>
        <fullName evidence="1">Uncharacterized protein</fullName>
    </submittedName>
</protein>
<dbReference type="Proteomes" id="UP000016960">
    <property type="component" value="Unassembled WGS sequence"/>
</dbReference>